<gene>
    <name evidence="2" type="ORF">FH972_023740</name>
</gene>
<comment type="caution">
    <text evidence="2">The sequence shown here is derived from an EMBL/GenBank/DDBJ whole genome shotgun (WGS) entry which is preliminary data.</text>
</comment>
<accession>A0A5N6KW23</accession>
<protein>
    <submittedName>
        <fullName evidence="2">Uncharacterized protein</fullName>
    </submittedName>
</protein>
<feature type="region of interest" description="Disordered" evidence="1">
    <location>
        <begin position="1"/>
        <end position="94"/>
    </location>
</feature>
<evidence type="ECO:0000256" key="1">
    <source>
        <dbReference type="SAM" id="MobiDB-lite"/>
    </source>
</evidence>
<dbReference type="EMBL" id="VIBQ01000014">
    <property type="protein sequence ID" value="KAB8349725.1"/>
    <property type="molecule type" value="Genomic_DNA"/>
</dbReference>
<name>A0A5N6KW23_9ROSI</name>
<reference evidence="2 3" key="1">
    <citation type="submission" date="2019-06" db="EMBL/GenBank/DDBJ databases">
        <title>A chromosomal-level reference genome of Carpinus fangiana (Coryloideae, Betulaceae).</title>
        <authorList>
            <person name="Yang X."/>
            <person name="Wang Z."/>
            <person name="Zhang L."/>
            <person name="Hao G."/>
            <person name="Liu J."/>
            <person name="Yang Y."/>
        </authorList>
    </citation>
    <scope>NUCLEOTIDE SEQUENCE [LARGE SCALE GENOMIC DNA]</scope>
    <source>
        <strain evidence="2">Cfa_2016G</strain>
        <tissue evidence="2">Leaf</tissue>
    </source>
</reference>
<proteinExistence type="predicted"/>
<dbReference type="Proteomes" id="UP000327013">
    <property type="component" value="Unassembled WGS sequence"/>
</dbReference>
<keyword evidence="3" id="KW-1185">Reference proteome</keyword>
<feature type="compositionally biased region" description="Basic residues" evidence="1">
    <location>
        <begin position="1"/>
        <end position="13"/>
    </location>
</feature>
<sequence>MSRKRDKKNGRKGNHGERRPATPSAPAYTRGSRQPRYPQARNPMMTPRLDNWHQNENMTGWPRFEGGLHNPRQPKGNRVNRFLSNPPPPGRRHAQIRSLQSSIAGADFNPTSRKFRQALNHNGGRSRSHSASQNTETSHFTQDADFMERMQKVRDAGLVIRDHVDDFLGAIDDMLNPAVQMDWASHSTIIFEASLAAQVPKGSPCTSSTQGDCSGEIQICPAPVPAIEWLQRVAIETDNTVE</sequence>
<organism evidence="2 3">
    <name type="scientific">Carpinus fangiana</name>
    <dbReference type="NCBI Taxonomy" id="176857"/>
    <lineage>
        <taxon>Eukaryota</taxon>
        <taxon>Viridiplantae</taxon>
        <taxon>Streptophyta</taxon>
        <taxon>Embryophyta</taxon>
        <taxon>Tracheophyta</taxon>
        <taxon>Spermatophyta</taxon>
        <taxon>Magnoliopsida</taxon>
        <taxon>eudicotyledons</taxon>
        <taxon>Gunneridae</taxon>
        <taxon>Pentapetalae</taxon>
        <taxon>rosids</taxon>
        <taxon>fabids</taxon>
        <taxon>Fagales</taxon>
        <taxon>Betulaceae</taxon>
        <taxon>Carpinus</taxon>
    </lineage>
</organism>
<evidence type="ECO:0000313" key="3">
    <source>
        <dbReference type="Proteomes" id="UP000327013"/>
    </source>
</evidence>
<dbReference type="AlphaFoldDB" id="A0A5N6KW23"/>
<evidence type="ECO:0000313" key="2">
    <source>
        <dbReference type="EMBL" id="KAB8349725.1"/>
    </source>
</evidence>